<name>A0A2A6Q5F8_ECOLX</name>
<accession>A0A2A6Q5F8</accession>
<dbReference type="EMBL" id="RRGJ01000020">
    <property type="protein sequence ID" value="TJQ13042.1"/>
    <property type="molecule type" value="Genomic_DNA"/>
</dbReference>
<evidence type="ECO:0000313" key="1">
    <source>
        <dbReference type="EMBL" id="TJQ13042.1"/>
    </source>
</evidence>
<evidence type="ECO:0000313" key="2">
    <source>
        <dbReference type="Proteomes" id="UP000309937"/>
    </source>
</evidence>
<dbReference type="RefSeq" id="WP_086251829.1">
    <property type="nucleotide sequence ID" value="NZ_NEMS01000020.1"/>
</dbReference>
<reference evidence="1 2" key="1">
    <citation type="submission" date="2018-12" db="EMBL/GenBank/DDBJ databases">
        <title>Food and Water Safety Consortium.</title>
        <authorList>
            <person name="Tyson S."/>
            <person name="Peterson C.-L."/>
            <person name="Olson A."/>
            <person name="Tyler S."/>
            <person name="Cabral J."/>
            <person name="Lynch T."/>
            <person name="Knox N."/>
            <person name="Van Domselaar G."/>
            <person name="Graham M."/>
        </authorList>
    </citation>
    <scope>NUCLEOTIDE SEQUENCE [LARGE SCALE GENOMIC DNA]</scope>
    <source>
        <strain evidence="1 2">FWSEC0118</strain>
    </source>
</reference>
<sequence>MLPERLFYTLNKAAFEINRDVYDLFHYISIGMVDVAINIDLSDLIEEGRVSVRGKFNKEIFTNTRSKKFRHRSNYAKISEVISCESNGKLKHRKVIKACGLFSVRISNLFKMDADFDNVKEFVVDRLYPVRLPSFTHYNLEDYNPRVILIDGGINIKTSDLVITKSELFLLKNGGVTINWRLNQVKSSMDKYPDFIKSKMDGGNSRSCETINKMVGKPRNIYRNVIVDVAKATRISYPWSHTTLIINKIHSLLYSVDAVNTPKVGTIRNILCSEGIGKTGVETKDDFRLVIPEEYRKLFKLN</sequence>
<dbReference type="Proteomes" id="UP000309937">
    <property type="component" value="Unassembled WGS sequence"/>
</dbReference>
<comment type="caution">
    <text evidence="1">The sequence shown here is derived from an EMBL/GenBank/DDBJ whole genome shotgun (WGS) entry which is preliminary data.</text>
</comment>
<gene>
    <name evidence="1" type="ORF">C9Z68_14930</name>
</gene>
<protein>
    <submittedName>
        <fullName evidence="1">Uncharacterized protein</fullName>
    </submittedName>
</protein>
<proteinExistence type="predicted"/>
<dbReference type="AlphaFoldDB" id="A0A2A6Q5F8"/>
<organism evidence="1 2">
    <name type="scientific">Escherichia coli</name>
    <dbReference type="NCBI Taxonomy" id="562"/>
    <lineage>
        <taxon>Bacteria</taxon>
        <taxon>Pseudomonadati</taxon>
        <taxon>Pseudomonadota</taxon>
        <taxon>Gammaproteobacteria</taxon>
        <taxon>Enterobacterales</taxon>
        <taxon>Enterobacteriaceae</taxon>
        <taxon>Escherichia</taxon>
    </lineage>
</organism>